<organism evidence="1 2">
    <name type="scientific">Idiomarina xiamenensis 10-D-4</name>
    <dbReference type="NCBI Taxonomy" id="740709"/>
    <lineage>
        <taxon>Bacteria</taxon>
        <taxon>Pseudomonadati</taxon>
        <taxon>Pseudomonadota</taxon>
        <taxon>Gammaproteobacteria</taxon>
        <taxon>Alteromonadales</taxon>
        <taxon>Idiomarinaceae</taxon>
        <taxon>Idiomarina</taxon>
    </lineage>
</organism>
<dbReference type="AlphaFoldDB" id="K2K6R0"/>
<sequence>MEFDNRYFVHQGREYEIRIMADENRIKVKAFLDGKPANGYSYMVEDLTQRDAAIEGGIDPLKALVDTAQRDVENGVWEQYQAVIKSRTQ</sequence>
<evidence type="ECO:0000313" key="1">
    <source>
        <dbReference type="EMBL" id="EKE83333.1"/>
    </source>
</evidence>
<comment type="caution">
    <text evidence="1">The sequence shown here is derived from an EMBL/GenBank/DDBJ whole genome shotgun (WGS) entry which is preliminary data.</text>
</comment>
<gene>
    <name evidence="1" type="ORF">A10D4_07917</name>
</gene>
<dbReference type="Proteomes" id="UP000014115">
    <property type="component" value="Unassembled WGS sequence"/>
</dbReference>
<protein>
    <submittedName>
        <fullName evidence="1">Uncharacterized protein</fullName>
    </submittedName>
</protein>
<reference evidence="1 2" key="1">
    <citation type="journal article" date="2012" name="J. Bacteriol.">
        <title>Genome Sequence of Idiomarina xiamenensis Type Strain 10-D-4.</title>
        <authorList>
            <person name="Lai Q."/>
            <person name="Wang L."/>
            <person name="Wang W."/>
            <person name="Shao Z."/>
        </authorList>
    </citation>
    <scope>NUCLEOTIDE SEQUENCE [LARGE SCALE GENOMIC DNA]</scope>
    <source>
        <strain evidence="1 2">10-D-4</strain>
    </source>
</reference>
<accession>K2K6R0</accession>
<name>K2K6R0_9GAMM</name>
<dbReference type="EMBL" id="AMRG01000009">
    <property type="protein sequence ID" value="EKE83333.1"/>
    <property type="molecule type" value="Genomic_DNA"/>
</dbReference>
<proteinExistence type="predicted"/>
<keyword evidence="2" id="KW-1185">Reference proteome</keyword>
<dbReference type="STRING" id="740709.A10D4_07917"/>
<dbReference type="RefSeq" id="WP_008488813.1">
    <property type="nucleotide sequence ID" value="NZ_AMRG01000009.1"/>
</dbReference>
<evidence type="ECO:0000313" key="2">
    <source>
        <dbReference type="Proteomes" id="UP000014115"/>
    </source>
</evidence>